<evidence type="ECO:0000256" key="3">
    <source>
        <dbReference type="ARBA" id="ARBA00022737"/>
    </source>
</evidence>
<evidence type="ECO:0000313" key="9">
    <source>
        <dbReference type="Proteomes" id="UP000271241"/>
    </source>
</evidence>
<evidence type="ECO:0000256" key="4">
    <source>
        <dbReference type="ARBA" id="ARBA00023054"/>
    </source>
</evidence>
<dbReference type="Pfam" id="PF08216">
    <property type="entry name" value="CTNNBL"/>
    <property type="match status" value="1"/>
</dbReference>
<protein>
    <submittedName>
        <fullName evidence="8">Catenin-beta-like protein</fullName>
    </submittedName>
</protein>
<dbReference type="InterPro" id="IPR011989">
    <property type="entry name" value="ARM-like"/>
</dbReference>
<keyword evidence="2" id="KW-0597">Phosphoprotein</keyword>
<feature type="domain" description="Beta-catenin-like protein 1 N-terminal" evidence="7">
    <location>
        <begin position="32"/>
        <end position="139"/>
    </location>
</feature>
<evidence type="ECO:0000313" key="8">
    <source>
        <dbReference type="EMBL" id="RKP04893.1"/>
    </source>
</evidence>
<keyword evidence="9" id="KW-1185">Reference proteome</keyword>
<dbReference type="OrthoDB" id="1898821at2759"/>
<evidence type="ECO:0000256" key="1">
    <source>
        <dbReference type="ARBA" id="ARBA00004123"/>
    </source>
</evidence>
<dbReference type="InterPro" id="IPR013180">
    <property type="entry name" value="CTNNBL1_N"/>
</dbReference>
<comment type="subcellular location">
    <subcellularLocation>
        <location evidence="1">Nucleus</location>
    </subcellularLocation>
</comment>
<keyword evidence="5" id="KW-0539">Nucleus</keyword>
<dbReference type="SMART" id="SM01156">
    <property type="entry name" value="DUF1716"/>
    <property type="match status" value="1"/>
</dbReference>
<feature type="region of interest" description="Disordered" evidence="6">
    <location>
        <begin position="1"/>
        <end position="28"/>
    </location>
</feature>
<feature type="compositionally biased region" description="Acidic residues" evidence="6">
    <location>
        <begin position="12"/>
        <end position="22"/>
    </location>
</feature>
<dbReference type="AlphaFoldDB" id="A0A4P9XGX1"/>
<accession>A0A4P9XGX1</accession>
<dbReference type="Proteomes" id="UP000271241">
    <property type="component" value="Unassembled WGS sequence"/>
</dbReference>
<dbReference type="GO" id="GO:0005681">
    <property type="term" value="C:spliceosomal complex"/>
    <property type="evidence" value="ECO:0007669"/>
    <property type="project" value="TreeGrafter"/>
</dbReference>
<dbReference type="EMBL" id="KZ993385">
    <property type="protein sequence ID" value="RKP04893.1"/>
    <property type="molecule type" value="Genomic_DNA"/>
</dbReference>
<feature type="compositionally biased region" description="Basic and acidic residues" evidence="6">
    <location>
        <begin position="1"/>
        <end position="11"/>
    </location>
</feature>
<dbReference type="PANTHER" id="PTHR14978">
    <property type="entry name" value="BETA-CATENIN-LIKE PROTEIN 1 NUCLEAR ASSOCIATED PROTEIN"/>
    <property type="match status" value="1"/>
</dbReference>
<dbReference type="PANTHER" id="PTHR14978:SF0">
    <property type="entry name" value="BETA-CATENIN-LIKE PROTEIN 1"/>
    <property type="match status" value="1"/>
</dbReference>
<sequence length="252" mass="28435">MEDLPDDRGKGDDDDGGDDVDDEGGRFYGDGLDEDYAELLSLVDAAEDIKIEKLDQQGVRRMLLKLEDCITKNQIMRIKHPNDPAKFGDSEADLDEAIKHLLALSQAPHHYPEMIKLNTLPSLLSLLGHENTDIAIDVVELLNELLDEELVTEENEAAVRTFVEALLSEQAPEMLVHNLKRLDETNSADRQGVFYTLGVFENIASVDAEFAEAIVSKTELLDWLLMRVRQRESDSNRNYASELLSILVQERR</sequence>
<evidence type="ECO:0000256" key="5">
    <source>
        <dbReference type="ARBA" id="ARBA00023242"/>
    </source>
</evidence>
<dbReference type="Gene3D" id="1.25.10.10">
    <property type="entry name" value="Leucine-rich Repeat Variant"/>
    <property type="match status" value="1"/>
</dbReference>
<evidence type="ECO:0000256" key="2">
    <source>
        <dbReference type="ARBA" id="ARBA00022553"/>
    </source>
</evidence>
<dbReference type="STRING" id="78915.A0A4P9XGX1"/>
<keyword evidence="4" id="KW-0175">Coiled coil</keyword>
<proteinExistence type="predicted"/>
<dbReference type="InterPro" id="IPR016024">
    <property type="entry name" value="ARM-type_fold"/>
</dbReference>
<evidence type="ECO:0000256" key="6">
    <source>
        <dbReference type="SAM" id="MobiDB-lite"/>
    </source>
</evidence>
<name>A0A4P9XGX1_9FUNG</name>
<feature type="non-terminal residue" evidence="8">
    <location>
        <position position="252"/>
    </location>
</feature>
<keyword evidence="3" id="KW-0677">Repeat</keyword>
<evidence type="ECO:0000259" key="7">
    <source>
        <dbReference type="SMART" id="SM01156"/>
    </source>
</evidence>
<reference evidence="9" key="1">
    <citation type="journal article" date="2018" name="Nat. Microbiol.">
        <title>Leveraging single-cell genomics to expand the fungal tree of life.</title>
        <authorList>
            <person name="Ahrendt S.R."/>
            <person name="Quandt C.A."/>
            <person name="Ciobanu D."/>
            <person name="Clum A."/>
            <person name="Salamov A."/>
            <person name="Andreopoulos B."/>
            <person name="Cheng J.F."/>
            <person name="Woyke T."/>
            <person name="Pelin A."/>
            <person name="Henrissat B."/>
            <person name="Reynolds N.K."/>
            <person name="Benny G.L."/>
            <person name="Smith M.E."/>
            <person name="James T.Y."/>
            <person name="Grigoriev I.V."/>
        </authorList>
    </citation>
    <scope>NUCLEOTIDE SEQUENCE [LARGE SCALE GENOMIC DNA]</scope>
    <source>
        <strain evidence="9">RSA 1356</strain>
    </source>
</reference>
<organism evidence="8 9">
    <name type="scientific">Thamnocephalis sphaerospora</name>
    <dbReference type="NCBI Taxonomy" id="78915"/>
    <lineage>
        <taxon>Eukaryota</taxon>
        <taxon>Fungi</taxon>
        <taxon>Fungi incertae sedis</taxon>
        <taxon>Zoopagomycota</taxon>
        <taxon>Zoopagomycotina</taxon>
        <taxon>Zoopagomycetes</taxon>
        <taxon>Zoopagales</taxon>
        <taxon>Sigmoideomycetaceae</taxon>
        <taxon>Thamnocephalis</taxon>
    </lineage>
</organism>
<dbReference type="SUPFAM" id="SSF48371">
    <property type="entry name" value="ARM repeat"/>
    <property type="match status" value="1"/>
</dbReference>
<gene>
    <name evidence="8" type="ORF">THASP1DRAFT_26535</name>
</gene>
<dbReference type="InterPro" id="IPR039678">
    <property type="entry name" value="CTNNBL1"/>
</dbReference>